<feature type="compositionally biased region" description="Acidic residues" evidence="1">
    <location>
        <begin position="401"/>
        <end position="412"/>
    </location>
</feature>
<gene>
    <name evidence="2" type="ORF">PtA15_3A587</name>
</gene>
<evidence type="ECO:0008006" key="4">
    <source>
        <dbReference type="Google" id="ProtNLM"/>
    </source>
</evidence>
<dbReference type="Proteomes" id="UP001164743">
    <property type="component" value="Chromosome 3A"/>
</dbReference>
<evidence type="ECO:0000313" key="3">
    <source>
        <dbReference type="Proteomes" id="UP001164743"/>
    </source>
</evidence>
<feature type="compositionally biased region" description="Basic and acidic residues" evidence="1">
    <location>
        <begin position="333"/>
        <end position="346"/>
    </location>
</feature>
<feature type="compositionally biased region" description="Low complexity" evidence="1">
    <location>
        <begin position="367"/>
        <end position="377"/>
    </location>
</feature>
<dbReference type="RefSeq" id="XP_053018773.1">
    <property type="nucleotide sequence ID" value="XM_053167568.1"/>
</dbReference>
<feature type="region of interest" description="Disordered" evidence="1">
    <location>
        <begin position="439"/>
        <end position="466"/>
    </location>
</feature>
<dbReference type="PANTHER" id="PTHR15237:SF0">
    <property type="entry name" value="CELL CYCLE CHECKPOINT CONTROL PROTEIN"/>
    <property type="match status" value="1"/>
</dbReference>
<dbReference type="Gene3D" id="3.70.10.10">
    <property type="match status" value="1"/>
</dbReference>
<dbReference type="Pfam" id="PF04139">
    <property type="entry name" value="Rad9"/>
    <property type="match status" value="1"/>
</dbReference>
<dbReference type="EMBL" id="CP110423">
    <property type="protein sequence ID" value="WAQ83218.1"/>
    <property type="molecule type" value="Genomic_DNA"/>
</dbReference>
<evidence type="ECO:0000256" key="1">
    <source>
        <dbReference type="SAM" id="MobiDB-lite"/>
    </source>
</evidence>
<organism evidence="2 3">
    <name type="scientific">Puccinia triticina</name>
    <dbReference type="NCBI Taxonomy" id="208348"/>
    <lineage>
        <taxon>Eukaryota</taxon>
        <taxon>Fungi</taxon>
        <taxon>Dikarya</taxon>
        <taxon>Basidiomycota</taxon>
        <taxon>Pucciniomycotina</taxon>
        <taxon>Pucciniomycetes</taxon>
        <taxon>Pucciniales</taxon>
        <taxon>Pucciniaceae</taxon>
        <taxon>Puccinia</taxon>
    </lineage>
</organism>
<proteinExistence type="predicted"/>
<reference evidence="2" key="1">
    <citation type="submission" date="2022-10" db="EMBL/GenBank/DDBJ databases">
        <title>Puccinia triticina Genome sequencing and assembly.</title>
        <authorList>
            <person name="Li C."/>
        </authorList>
    </citation>
    <scope>NUCLEOTIDE SEQUENCE</scope>
    <source>
        <strain evidence="2">Pt15</strain>
    </source>
</reference>
<keyword evidence="3" id="KW-1185">Reference proteome</keyword>
<accession>A0ABY7CFS2</accession>
<dbReference type="GeneID" id="77808463"/>
<name>A0ABY7CFS2_9BASI</name>
<sequence>MELSLPASSVKEFTALLKSFKSFSDFIHIHPLPARLKFSAVSPTRSTYAVAIFERTFFEAYLLSNPTLGLIEVAVKPLHKIFAQSNLIAALESCRISIDSDDTNESLSIARRPSGLNTAGGQTGGIHRLNHRLTIKLKSTVGIIRSFSLPYSNSRTLNPTDLRANNSPNRWICLSSNLKQWLDHFVSNPNITQNLVGALEGVEDICFCYHPDRQIILKTVNLAEEYSPYVIVPKNQDIFTKGVRQLSTSLTISPEEFEKFDVDVSQGAIITAMAIKEVRSIFELGSVLGSPVDAGFSVGGRPVYFSVLNEEGSVGLEFVLASTDGEQLGLLDPPKEASRRPAERAPRPRAGPAGAQQKGKERATPASSHLDSSTHSSINNANPNTDAPRGRPKLFHPPDDGSNDEGEDDDELDRMPADAWAQVEQDAIALSQTRKRLKLSQSQSAILGDDDDDDEQLLPSQAPQNPNVKVSPIFLTHTHTHSFSLLLQLIDHTPFGTPLFLLCPDLIFLASLETVL</sequence>
<evidence type="ECO:0000313" key="2">
    <source>
        <dbReference type="EMBL" id="WAQ83218.1"/>
    </source>
</evidence>
<dbReference type="PANTHER" id="PTHR15237">
    <property type="entry name" value="DNA REPAIR PROTEIN RAD9"/>
    <property type="match status" value="1"/>
</dbReference>
<protein>
    <recommendedName>
        <fullName evidence="4">Checkpoint protein</fullName>
    </recommendedName>
</protein>
<dbReference type="InterPro" id="IPR007268">
    <property type="entry name" value="Rad9/Ddc1"/>
</dbReference>
<feature type="region of interest" description="Disordered" evidence="1">
    <location>
        <begin position="327"/>
        <end position="412"/>
    </location>
</feature>